<proteinExistence type="predicted"/>
<name>A0A8D8C3F7_CULPI</name>
<protein>
    <submittedName>
        <fullName evidence="1">(northern house mosquito) hypothetical protein</fullName>
    </submittedName>
</protein>
<dbReference type="AlphaFoldDB" id="A0A8D8C3F7"/>
<reference evidence="1" key="1">
    <citation type="submission" date="2021-05" db="EMBL/GenBank/DDBJ databases">
        <authorList>
            <person name="Alioto T."/>
            <person name="Alioto T."/>
            <person name="Gomez Garrido J."/>
        </authorList>
    </citation>
    <scope>NUCLEOTIDE SEQUENCE</scope>
</reference>
<accession>A0A8D8C3F7</accession>
<dbReference type="EMBL" id="HBUE01103395">
    <property type="protein sequence ID" value="CAG6486212.1"/>
    <property type="molecule type" value="Transcribed_RNA"/>
</dbReference>
<evidence type="ECO:0000313" key="1">
    <source>
        <dbReference type="EMBL" id="CAG6486212.1"/>
    </source>
</evidence>
<organism evidence="1">
    <name type="scientific">Culex pipiens</name>
    <name type="common">House mosquito</name>
    <dbReference type="NCBI Taxonomy" id="7175"/>
    <lineage>
        <taxon>Eukaryota</taxon>
        <taxon>Metazoa</taxon>
        <taxon>Ecdysozoa</taxon>
        <taxon>Arthropoda</taxon>
        <taxon>Hexapoda</taxon>
        <taxon>Insecta</taxon>
        <taxon>Pterygota</taxon>
        <taxon>Neoptera</taxon>
        <taxon>Endopterygota</taxon>
        <taxon>Diptera</taxon>
        <taxon>Nematocera</taxon>
        <taxon>Culicoidea</taxon>
        <taxon>Culicidae</taxon>
        <taxon>Culicinae</taxon>
        <taxon>Culicini</taxon>
        <taxon>Culex</taxon>
        <taxon>Culex</taxon>
    </lineage>
</organism>
<sequence>MCIFLRAYRATEFNSDSYPKLNMTFGHVVPCRERWQIIVGRLFLRYHQRRQIVIFNGWFLIVVRSLEVLVICGQLEAGWFWFINILREQLFTKQFRHLSRIGVTSLQLA</sequence>